<dbReference type="InterPro" id="IPR001584">
    <property type="entry name" value="Integrase_cat-core"/>
</dbReference>
<reference evidence="3" key="1">
    <citation type="submission" date="2021-03" db="EMBL/GenBank/DDBJ databases">
        <title>Draft genome sequence of rust myrtle Austropuccinia psidii MF-1, a brazilian biotype.</title>
        <authorList>
            <person name="Quecine M.C."/>
            <person name="Pachon D.M.R."/>
            <person name="Bonatelli M.L."/>
            <person name="Correr F.H."/>
            <person name="Franceschini L.M."/>
            <person name="Leite T.F."/>
            <person name="Margarido G.R.A."/>
            <person name="Almeida C.A."/>
            <person name="Ferrarezi J.A."/>
            <person name="Labate C.A."/>
        </authorList>
    </citation>
    <scope>NUCLEOTIDE SEQUENCE</scope>
    <source>
        <strain evidence="3">MF-1</strain>
    </source>
</reference>
<comment type="caution">
    <text evidence="3">The sequence shown here is derived from an EMBL/GenBank/DDBJ whole genome shotgun (WGS) entry which is preliminary data.</text>
</comment>
<dbReference type="PANTHER" id="PTHR37984">
    <property type="entry name" value="PROTEIN CBG26694"/>
    <property type="match status" value="1"/>
</dbReference>
<dbReference type="GO" id="GO:0015074">
    <property type="term" value="P:DNA integration"/>
    <property type="evidence" value="ECO:0007669"/>
    <property type="project" value="InterPro"/>
</dbReference>
<evidence type="ECO:0000259" key="2">
    <source>
        <dbReference type="PROSITE" id="PS50994"/>
    </source>
</evidence>
<dbReference type="GO" id="GO:0005634">
    <property type="term" value="C:nucleus"/>
    <property type="evidence" value="ECO:0007669"/>
    <property type="project" value="UniProtKB-ARBA"/>
</dbReference>
<accession>A0A9Q3GSI5</accession>
<dbReference type="AlphaFoldDB" id="A0A9Q3GSI5"/>
<evidence type="ECO:0000313" key="4">
    <source>
        <dbReference type="Proteomes" id="UP000765509"/>
    </source>
</evidence>
<dbReference type="InterPro" id="IPR036397">
    <property type="entry name" value="RNaseH_sf"/>
</dbReference>
<dbReference type="OrthoDB" id="2273864at2759"/>
<dbReference type="InterPro" id="IPR012337">
    <property type="entry name" value="RNaseH-like_sf"/>
</dbReference>
<gene>
    <name evidence="3" type="ORF">O181_018238</name>
</gene>
<keyword evidence="1" id="KW-0694">RNA-binding</keyword>
<protein>
    <recommendedName>
        <fullName evidence="2">Integrase catalytic domain-containing protein</fullName>
    </recommendedName>
</protein>
<evidence type="ECO:0000313" key="3">
    <source>
        <dbReference type="EMBL" id="MBW0478523.1"/>
    </source>
</evidence>
<dbReference type="PROSITE" id="PS50994">
    <property type="entry name" value="INTEGRASE"/>
    <property type="match status" value="1"/>
</dbReference>
<sequence length="121" mass="14153">MNWVTELPSSGDRSYNYCLVIVDRYQKTPIFLPCHKDDTAMDKALLWNKVTSHTGLFANIISDGDPNFTSEIWNNCHRLFRTKLSFSTAYHPQTDGMEERMIQTSEEMIRRFCAYGIEFKD</sequence>
<evidence type="ECO:0000256" key="1">
    <source>
        <dbReference type="ARBA" id="ARBA00022884"/>
    </source>
</evidence>
<dbReference type="Gene3D" id="3.30.420.10">
    <property type="entry name" value="Ribonuclease H-like superfamily/Ribonuclease H"/>
    <property type="match status" value="1"/>
</dbReference>
<name>A0A9Q3GSI5_9BASI</name>
<dbReference type="GO" id="GO:0003723">
    <property type="term" value="F:RNA binding"/>
    <property type="evidence" value="ECO:0007669"/>
    <property type="project" value="UniProtKB-KW"/>
</dbReference>
<dbReference type="SUPFAM" id="SSF53098">
    <property type="entry name" value="Ribonuclease H-like"/>
    <property type="match status" value="1"/>
</dbReference>
<dbReference type="PANTHER" id="PTHR37984:SF5">
    <property type="entry name" value="PROTEIN NYNRIN-LIKE"/>
    <property type="match status" value="1"/>
</dbReference>
<proteinExistence type="predicted"/>
<dbReference type="EMBL" id="AVOT02005220">
    <property type="protein sequence ID" value="MBW0478523.1"/>
    <property type="molecule type" value="Genomic_DNA"/>
</dbReference>
<dbReference type="Proteomes" id="UP000765509">
    <property type="component" value="Unassembled WGS sequence"/>
</dbReference>
<organism evidence="3 4">
    <name type="scientific">Austropuccinia psidii MF-1</name>
    <dbReference type="NCBI Taxonomy" id="1389203"/>
    <lineage>
        <taxon>Eukaryota</taxon>
        <taxon>Fungi</taxon>
        <taxon>Dikarya</taxon>
        <taxon>Basidiomycota</taxon>
        <taxon>Pucciniomycotina</taxon>
        <taxon>Pucciniomycetes</taxon>
        <taxon>Pucciniales</taxon>
        <taxon>Sphaerophragmiaceae</taxon>
        <taxon>Austropuccinia</taxon>
    </lineage>
</organism>
<feature type="domain" description="Integrase catalytic" evidence="2">
    <location>
        <begin position="1"/>
        <end position="121"/>
    </location>
</feature>
<keyword evidence="4" id="KW-1185">Reference proteome</keyword>
<dbReference type="InterPro" id="IPR050951">
    <property type="entry name" value="Retrovirus_Pol_polyprotein"/>
</dbReference>